<dbReference type="AlphaFoldDB" id="A0A2M6WJS6"/>
<name>A0A2M6WJS6_9BACT</name>
<organism evidence="1 2">
    <name type="scientific">Candidatus Harrisonbacteria bacterium CG10_big_fil_rev_8_21_14_0_10_38_8</name>
    <dbReference type="NCBI Taxonomy" id="1974582"/>
    <lineage>
        <taxon>Bacteria</taxon>
        <taxon>Candidatus Harrisoniibacteriota</taxon>
    </lineage>
</organism>
<sequence>MKLKEKRLAQDLRKNGYSVKEISKELNVSQGSVSVWVRDIYLDKKAKTRLLKRIKNCQYIAGENKKRRTEEKIKIIVNKSKEFIRSLKIDSDNEKLICALIYWCEGAKNEKYGVQFTNSDPYLMKRFIELFLKHFKIDISRIRMYLQLHQYHDKNTQLNFWSSSTGIPIEFFQKVYIKPNTGPRYREGYQGCLSIKYCSVEVAREINAIAKAYLMSKL</sequence>
<comment type="caution">
    <text evidence="1">The sequence shown here is derived from an EMBL/GenBank/DDBJ whole genome shotgun (WGS) entry which is preliminary data.</text>
</comment>
<accession>A0A2M6WJS6</accession>
<dbReference type="EMBL" id="PFAY01000016">
    <property type="protein sequence ID" value="PIT93045.1"/>
    <property type="molecule type" value="Genomic_DNA"/>
</dbReference>
<reference evidence="2" key="1">
    <citation type="submission" date="2017-09" db="EMBL/GenBank/DDBJ databases">
        <title>Depth-based differentiation of microbial function through sediment-hosted aquifers and enrichment of novel symbionts in the deep terrestrial subsurface.</title>
        <authorList>
            <person name="Probst A.J."/>
            <person name="Ladd B."/>
            <person name="Jarett J.K."/>
            <person name="Geller-Mcgrath D.E."/>
            <person name="Sieber C.M.K."/>
            <person name="Emerson J.B."/>
            <person name="Anantharaman K."/>
            <person name="Thomas B.C."/>
            <person name="Malmstrom R."/>
            <person name="Stieglmeier M."/>
            <person name="Klingl A."/>
            <person name="Woyke T."/>
            <person name="Ryan C.M."/>
            <person name="Banfield J.F."/>
        </authorList>
    </citation>
    <scope>NUCLEOTIDE SEQUENCE [LARGE SCALE GENOMIC DNA]</scope>
</reference>
<evidence type="ECO:0000313" key="1">
    <source>
        <dbReference type="EMBL" id="PIT93045.1"/>
    </source>
</evidence>
<gene>
    <name evidence="1" type="ORF">COU06_02045</name>
</gene>
<dbReference type="Proteomes" id="UP000229112">
    <property type="component" value="Unassembled WGS sequence"/>
</dbReference>
<evidence type="ECO:0000313" key="2">
    <source>
        <dbReference type="Proteomes" id="UP000229112"/>
    </source>
</evidence>
<proteinExistence type="predicted"/>
<protein>
    <submittedName>
        <fullName evidence="1">Uncharacterized protein</fullName>
    </submittedName>
</protein>